<dbReference type="SUPFAM" id="SSF54593">
    <property type="entry name" value="Glyoxalase/Bleomycin resistance protein/Dihydroxybiphenyl dioxygenase"/>
    <property type="match status" value="1"/>
</dbReference>
<dbReference type="Proteomes" id="UP000235777">
    <property type="component" value="Unassembled WGS sequence"/>
</dbReference>
<gene>
    <name evidence="2" type="ORF">C0Z20_12505</name>
</gene>
<dbReference type="AlphaFoldDB" id="A0A2N7X3H5"/>
<dbReference type="PANTHER" id="PTHR40265">
    <property type="entry name" value="BLL2707 PROTEIN"/>
    <property type="match status" value="1"/>
</dbReference>
<proteinExistence type="predicted"/>
<name>A0A2N7X3H5_9BURK</name>
<sequence length="268" mass="29745">MRERDTFGAARGKQGVTLDHLVVNARFDIDAAATLFAQLGFTVTPRGYHTLGSVNHTIVFDDHYLELVGLPADGKTIREEIVGSPIGPEGLVFRSDDARRTFEWLGRVGFDAGSPQTFSRPVEPFGDARFTTVRLAPGQLPGGRVYFCQHLTPELVFREQWRSHANGAYALAQLHLIGADREAYERLGEPTSDFSLAFWTRADFVARFGAAAARIEDRSPRFAAITIRTPQWHETGTRAITAGQPVEIDGMRSVVALPRFDMLLEFIP</sequence>
<protein>
    <submittedName>
        <fullName evidence="2">VOC family protein</fullName>
    </submittedName>
</protein>
<organism evidence="2 3">
    <name type="scientific">Trinickia symbiotica</name>
    <dbReference type="NCBI Taxonomy" id="863227"/>
    <lineage>
        <taxon>Bacteria</taxon>
        <taxon>Pseudomonadati</taxon>
        <taxon>Pseudomonadota</taxon>
        <taxon>Betaproteobacteria</taxon>
        <taxon>Burkholderiales</taxon>
        <taxon>Burkholderiaceae</taxon>
        <taxon>Trinickia</taxon>
    </lineage>
</organism>
<evidence type="ECO:0000313" key="3">
    <source>
        <dbReference type="Proteomes" id="UP000235777"/>
    </source>
</evidence>
<accession>A0A2N7X3H5</accession>
<feature type="domain" description="Glyoxalase-like" evidence="1">
    <location>
        <begin position="18"/>
        <end position="186"/>
    </location>
</feature>
<dbReference type="Pfam" id="PF13468">
    <property type="entry name" value="Glyoxalase_3"/>
    <property type="match status" value="1"/>
</dbReference>
<dbReference type="STRING" id="863227.GCA_000373005_05176"/>
<evidence type="ECO:0000259" key="1">
    <source>
        <dbReference type="Pfam" id="PF13468"/>
    </source>
</evidence>
<comment type="caution">
    <text evidence="2">The sequence shown here is derived from an EMBL/GenBank/DDBJ whole genome shotgun (WGS) entry which is preliminary data.</text>
</comment>
<dbReference type="InterPro" id="IPR029068">
    <property type="entry name" value="Glyas_Bleomycin-R_OHBP_Dase"/>
</dbReference>
<dbReference type="EMBL" id="PNYC01000007">
    <property type="protein sequence ID" value="PMS36303.1"/>
    <property type="molecule type" value="Genomic_DNA"/>
</dbReference>
<reference evidence="2 3" key="1">
    <citation type="submission" date="2018-01" db="EMBL/GenBank/DDBJ databases">
        <title>Whole genome analyses suggest that Burkholderia sensu lato contains two further novel genera in the rhizoxinica-symbiotica group Mycetohabitans gen. nov., and Trinickia gen. nov.: implications for the evolution of diazotrophy and nodulation in the Burkholderiaceae.</title>
        <authorList>
            <person name="Estrada-de los Santos P."/>
            <person name="Palmer M."/>
            <person name="Chavez-Ramirez B."/>
            <person name="Beukes C."/>
            <person name="Steenkamp E.T."/>
            <person name="Hirsch A.M."/>
            <person name="Manyaka P."/>
            <person name="Maluk M."/>
            <person name="Lafos M."/>
            <person name="Crook M."/>
            <person name="Gross E."/>
            <person name="Simon M.F."/>
            <person name="Bueno dos Reis Junior F."/>
            <person name="Poole P.S."/>
            <person name="Venter S.N."/>
            <person name="James E.K."/>
        </authorList>
    </citation>
    <scope>NUCLEOTIDE SEQUENCE [LARGE SCALE GENOMIC DNA]</scope>
    <source>
        <strain evidence="2 3">JPY 581</strain>
    </source>
</reference>
<keyword evidence="3" id="KW-1185">Reference proteome</keyword>
<dbReference type="Gene3D" id="3.10.180.10">
    <property type="entry name" value="2,3-Dihydroxybiphenyl 1,2-Dioxygenase, domain 1"/>
    <property type="match status" value="1"/>
</dbReference>
<dbReference type="PANTHER" id="PTHR40265:SF1">
    <property type="entry name" value="GLYOXALASE-LIKE DOMAIN-CONTAINING PROTEIN"/>
    <property type="match status" value="1"/>
</dbReference>
<evidence type="ECO:0000313" key="2">
    <source>
        <dbReference type="EMBL" id="PMS36303.1"/>
    </source>
</evidence>
<dbReference type="InterPro" id="IPR025870">
    <property type="entry name" value="Glyoxalase-like_dom"/>
</dbReference>